<dbReference type="Proteomes" id="UP000464718">
    <property type="component" value="Chromosome i"/>
</dbReference>
<reference evidence="1" key="3">
    <citation type="submission" date="2019-12" db="EMBL/GenBank/DDBJ databases">
        <authorList>
            <consortium name="NCBI Pathogen Detection Project"/>
        </authorList>
    </citation>
    <scope>NUCLEOTIDE SEQUENCE</scope>
    <source>
        <strain evidence="1">1930</strain>
    </source>
</reference>
<dbReference type="RefSeq" id="WP_025789757.1">
    <property type="nucleotide sequence ID" value="NZ_CP034298.1"/>
</dbReference>
<proteinExistence type="predicted"/>
<protein>
    <submittedName>
        <fullName evidence="1">Uncharacterized protein</fullName>
    </submittedName>
</protein>
<dbReference type="EMBL" id="DACQKT010000045">
    <property type="protein sequence ID" value="HAS6680341.1"/>
    <property type="molecule type" value="Genomic_DNA"/>
</dbReference>
<evidence type="ECO:0000313" key="2">
    <source>
        <dbReference type="EMBL" id="QHH08234.1"/>
    </source>
</evidence>
<dbReference type="AlphaFoldDB" id="A0A7Z2MR57"/>
<dbReference type="EMBL" id="CP034298">
    <property type="protein sequence ID" value="QHH08234.1"/>
    <property type="molecule type" value="Genomic_DNA"/>
</dbReference>
<dbReference type="Proteomes" id="UP000856022">
    <property type="component" value="Unassembled WGS sequence"/>
</dbReference>
<reference evidence="2 3" key="2">
    <citation type="submission" date="2018-12" db="EMBL/GenBank/DDBJ databases">
        <title>Genomic insights into the evolutionary origins and pathogenicity of five Vibrio parahaemolyticus strains isolated from the shrimp with acute hepatopancreatic necrosis disease (AHPND).</title>
        <authorList>
            <person name="Yang Q."/>
            <person name="Dong X."/>
            <person name="Xie G."/>
            <person name="Fu S."/>
            <person name="Zou P."/>
            <person name="Sun J."/>
            <person name="Wang Y."/>
            <person name="Huang J."/>
        </authorList>
    </citation>
    <scope>NUCLEOTIDE SEQUENCE [LARGE SCALE GENOMIC DNA]</scope>
    <source>
        <strain evidence="2 3">20160303005-1</strain>
    </source>
</reference>
<evidence type="ECO:0000313" key="1">
    <source>
        <dbReference type="EMBL" id="HAS6680341.1"/>
    </source>
</evidence>
<gene>
    <name evidence="2" type="ORF">EHC69_02065</name>
    <name evidence="1" type="ORF">I7278_26650</name>
</gene>
<name>A0A7Z2MR57_VIBPH</name>
<organism evidence="1">
    <name type="scientific">Vibrio parahaemolyticus</name>
    <dbReference type="NCBI Taxonomy" id="670"/>
    <lineage>
        <taxon>Bacteria</taxon>
        <taxon>Pseudomonadati</taxon>
        <taxon>Pseudomonadota</taxon>
        <taxon>Gammaproteobacteria</taxon>
        <taxon>Vibrionales</taxon>
        <taxon>Vibrionaceae</taxon>
        <taxon>Vibrio</taxon>
    </lineage>
</organism>
<accession>A0A7Z2MR57</accession>
<reference evidence="1" key="1">
    <citation type="journal article" date="2018" name="Genome Biol.">
        <title>SKESA: strategic k-mer extension for scrupulous assemblies.</title>
        <authorList>
            <person name="Souvorov A."/>
            <person name="Agarwala R."/>
            <person name="Lipman D.J."/>
        </authorList>
    </citation>
    <scope>NUCLEOTIDE SEQUENCE</scope>
    <source>
        <strain evidence="1">1930</strain>
    </source>
</reference>
<sequence length="125" mass="14103">MMDSKFIVVSGLGLGSGKSSCYFDMIEHILNPLSWFGENDQDLKKRLSTAIQNKDYLMIKSCLIELRAILSELFGPIRFSLILLCLLQLIGHSLLAKYKANLDIPSTARQGEKIESFPPHIRIYA</sequence>
<evidence type="ECO:0000313" key="3">
    <source>
        <dbReference type="Proteomes" id="UP000464718"/>
    </source>
</evidence>